<dbReference type="PANTHER" id="PTHR24100:SF151">
    <property type="entry name" value="ICOS LIGAND"/>
    <property type="match status" value="1"/>
</dbReference>
<comment type="subcellular location">
    <subcellularLocation>
        <location evidence="1">Membrane</location>
    </subcellularLocation>
</comment>
<dbReference type="GO" id="GO:0001817">
    <property type="term" value="P:regulation of cytokine production"/>
    <property type="evidence" value="ECO:0007669"/>
    <property type="project" value="TreeGrafter"/>
</dbReference>
<dbReference type="GO" id="GO:0050852">
    <property type="term" value="P:T cell receptor signaling pathway"/>
    <property type="evidence" value="ECO:0007669"/>
    <property type="project" value="TreeGrafter"/>
</dbReference>
<keyword evidence="2" id="KW-0472">Membrane</keyword>
<evidence type="ECO:0000256" key="2">
    <source>
        <dbReference type="ARBA" id="ARBA00023136"/>
    </source>
</evidence>
<evidence type="ECO:0000313" key="5">
    <source>
        <dbReference type="Ensembl" id="ENSATEP00000022601.1"/>
    </source>
</evidence>
<dbReference type="AlphaFoldDB" id="A0A3Q1K0C1"/>
<reference evidence="5" key="1">
    <citation type="submission" date="2021-04" db="EMBL/GenBank/DDBJ databases">
        <authorList>
            <consortium name="Wellcome Sanger Institute Data Sharing"/>
        </authorList>
    </citation>
    <scope>NUCLEOTIDE SEQUENCE [LARGE SCALE GENOMIC DNA]</scope>
</reference>
<dbReference type="OrthoDB" id="7225082at2759"/>
<dbReference type="Ensembl" id="ENSATET00000022971.2">
    <property type="protein sequence ID" value="ENSATEP00000022601.1"/>
    <property type="gene ID" value="ENSATEG00000015684.2"/>
</dbReference>
<dbReference type="PROSITE" id="PS50835">
    <property type="entry name" value="IG_LIKE"/>
    <property type="match status" value="1"/>
</dbReference>
<dbReference type="SMART" id="SM00409">
    <property type="entry name" value="IG"/>
    <property type="match status" value="3"/>
</dbReference>
<evidence type="ECO:0000313" key="6">
    <source>
        <dbReference type="Proteomes" id="UP000265040"/>
    </source>
</evidence>
<dbReference type="InterPro" id="IPR013106">
    <property type="entry name" value="Ig_V-set"/>
</dbReference>
<dbReference type="GO" id="GO:0005102">
    <property type="term" value="F:signaling receptor binding"/>
    <property type="evidence" value="ECO:0007669"/>
    <property type="project" value="TreeGrafter"/>
</dbReference>
<dbReference type="SMART" id="SM00406">
    <property type="entry name" value="IGv"/>
    <property type="match status" value="3"/>
</dbReference>
<dbReference type="InterPro" id="IPR013783">
    <property type="entry name" value="Ig-like_fold"/>
</dbReference>
<dbReference type="Gene3D" id="2.60.40.10">
    <property type="entry name" value="Immunoglobulins"/>
    <property type="match status" value="3"/>
</dbReference>
<reference evidence="5" key="2">
    <citation type="submission" date="2025-08" db="UniProtKB">
        <authorList>
            <consortium name="Ensembl"/>
        </authorList>
    </citation>
    <scope>IDENTIFICATION</scope>
</reference>
<dbReference type="InParanoid" id="A0A3Q1K0C1"/>
<dbReference type="PANTHER" id="PTHR24100">
    <property type="entry name" value="BUTYROPHILIN"/>
    <property type="match status" value="1"/>
</dbReference>
<accession>A0A3Q1K0C1</accession>
<evidence type="ECO:0000256" key="1">
    <source>
        <dbReference type="ARBA" id="ARBA00004370"/>
    </source>
</evidence>
<dbReference type="InterPro" id="IPR050504">
    <property type="entry name" value="IgSF_BTN/MOG"/>
</dbReference>
<organism evidence="5 6">
    <name type="scientific">Anabas testudineus</name>
    <name type="common">Climbing perch</name>
    <name type="synonym">Anthias testudineus</name>
    <dbReference type="NCBI Taxonomy" id="64144"/>
    <lineage>
        <taxon>Eukaryota</taxon>
        <taxon>Metazoa</taxon>
        <taxon>Chordata</taxon>
        <taxon>Craniata</taxon>
        <taxon>Vertebrata</taxon>
        <taxon>Euteleostomi</taxon>
        <taxon>Actinopterygii</taxon>
        <taxon>Neopterygii</taxon>
        <taxon>Teleostei</taxon>
        <taxon>Neoteleostei</taxon>
        <taxon>Acanthomorphata</taxon>
        <taxon>Anabantaria</taxon>
        <taxon>Anabantiformes</taxon>
        <taxon>Anabantoidei</taxon>
        <taxon>Anabantidae</taxon>
        <taxon>Anabas</taxon>
    </lineage>
</organism>
<dbReference type="InterPro" id="IPR007110">
    <property type="entry name" value="Ig-like_dom"/>
</dbReference>
<evidence type="ECO:0000256" key="3">
    <source>
        <dbReference type="ARBA" id="ARBA00023319"/>
    </source>
</evidence>
<protein>
    <recommendedName>
        <fullName evidence="4">Ig-like domain-containing protein</fullName>
    </recommendedName>
</protein>
<dbReference type="STRING" id="64144.ENSATEP00000022601"/>
<name>A0A3Q1K0C1_ANATE</name>
<proteinExistence type="predicted"/>
<keyword evidence="3" id="KW-0393">Immunoglobulin domain</keyword>
<evidence type="ECO:0000259" key="4">
    <source>
        <dbReference type="PROSITE" id="PS50835"/>
    </source>
</evidence>
<sequence length="384" mass="44082">MVFMIGLTRAGQGRTKGRMWPAGLNLPRSAVEFCSSTCNFDLMFVTLHLCLLSQGEDDLQDPAAHQPDLMCVEDSESQDQRFSGRVQFDKDVLREGRIRLQLSRLRTNDSGLYLCEVKTDQGWSSDRCRLNVIGELIFIELNRQKKMKVKPGDDVSLPCQGPRGADIRVLEWEKPELKTDGYVFFFRERRSYGNYQHPSYCGRVELKDPEMKDGDVSVILKNVTINDTGTYECYVGITGSYLKLINTINLTEFEEEMDSVVFFTHHLPDTSTFFHLMISFHCLFVQDPEDHLLPVRGDRGEESQTSGLKSQDQQFSGRVQFDKDVLREGRIRVQLSRLRTNDSGLYLCEVRTDLGWSSDRCRLNVTGEFIFIELNSSSSKILRF</sequence>
<dbReference type="SUPFAM" id="SSF48726">
    <property type="entry name" value="Immunoglobulin"/>
    <property type="match status" value="3"/>
</dbReference>
<reference evidence="5" key="3">
    <citation type="submission" date="2025-09" db="UniProtKB">
        <authorList>
            <consortium name="Ensembl"/>
        </authorList>
    </citation>
    <scope>IDENTIFICATION</scope>
</reference>
<dbReference type="Pfam" id="PF07686">
    <property type="entry name" value="V-set"/>
    <property type="match status" value="1"/>
</dbReference>
<dbReference type="InterPro" id="IPR036179">
    <property type="entry name" value="Ig-like_dom_sf"/>
</dbReference>
<dbReference type="Proteomes" id="UP000265040">
    <property type="component" value="Chromosome 18"/>
</dbReference>
<dbReference type="GO" id="GO:0009897">
    <property type="term" value="C:external side of plasma membrane"/>
    <property type="evidence" value="ECO:0007669"/>
    <property type="project" value="TreeGrafter"/>
</dbReference>
<dbReference type="GeneTree" id="ENSGT01150000288727"/>
<keyword evidence="6" id="KW-1185">Reference proteome</keyword>
<feature type="domain" description="Ig-like" evidence="4">
    <location>
        <begin position="134"/>
        <end position="235"/>
    </location>
</feature>
<dbReference type="InterPro" id="IPR003599">
    <property type="entry name" value="Ig_sub"/>
</dbReference>